<dbReference type="NCBIfam" id="TIGR01499">
    <property type="entry name" value="folC"/>
    <property type="match status" value="1"/>
</dbReference>
<dbReference type="PANTHER" id="PTHR11136:SF0">
    <property type="entry name" value="DIHYDROFOLATE SYNTHETASE-RELATED"/>
    <property type="match status" value="1"/>
</dbReference>
<evidence type="ECO:0000313" key="9">
    <source>
        <dbReference type="EMBL" id="QEA04542.1"/>
    </source>
</evidence>
<gene>
    <name evidence="9" type="primary">folC</name>
    <name evidence="9" type="ORF">KBTEX_00850</name>
</gene>
<keyword evidence="4" id="KW-0547">Nucleotide-binding</keyword>
<dbReference type="InterPro" id="IPR036565">
    <property type="entry name" value="Mur-like_cat_sf"/>
</dbReference>
<feature type="domain" description="Mur ligase C-terminal" evidence="7">
    <location>
        <begin position="291"/>
        <end position="410"/>
    </location>
</feature>
<dbReference type="Gene3D" id="3.90.190.20">
    <property type="entry name" value="Mur ligase, C-terminal domain"/>
    <property type="match status" value="1"/>
</dbReference>
<dbReference type="InterPro" id="IPR001645">
    <property type="entry name" value="Folylpolyglutamate_synth"/>
</dbReference>
<dbReference type="GO" id="GO:0046872">
    <property type="term" value="F:metal ion binding"/>
    <property type="evidence" value="ECO:0007669"/>
    <property type="project" value="UniProtKB-KW"/>
</dbReference>
<feature type="domain" description="Mur ligase central" evidence="8">
    <location>
        <begin position="47"/>
        <end position="216"/>
    </location>
</feature>
<keyword evidence="2 9" id="KW-0436">Ligase</keyword>
<dbReference type="EC" id="6.3.2.12" evidence="9"/>
<sequence>MRFQRVDDWLAWLETLHPRAIDPGLERIGEVAARMGLNRPPVPVVTVAGTNGKGSTVAAVTALAGAAGHSTGAYTSPHLLAFNERIAIDGEPVSDDRLLAAFDAIDRARGEVTLSYFEFATLAALWCFREAGCDLWVLEVGLGGRLDATNVLAPTVAVITSVGLDHTEWLGEDREAIGTEKAGILRPGTPLVLADPDPPTSVLAAAAAQDCPVERIGETFRAVTATPGADHWRYEDASGALDAIPRPDCMPAALLANPAAAVAALRRLGDGWLPDTATAAAVLGAATAPARFQRLERAVPWYVDVAHNHDGARALGERLRAGAGPGRTHAVFAIMSRKDAGGVVAALHDAVDVWHVLALDDPSARRSEDLIALIREAGGRVGRCAPVDTLMRELDGSLGPGDRVIAFGSFRVAEDVLRAHRRLLP</sequence>
<accession>A0A5B8RAW2</accession>
<dbReference type="InterPro" id="IPR004101">
    <property type="entry name" value="Mur_ligase_C"/>
</dbReference>
<comment type="similarity">
    <text evidence="1">Belongs to the folylpolyglutamate synthase family.</text>
</comment>
<dbReference type="InterPro" id="IPR018109">
    <property type="entry name" value="Folylpolyglutamate_synth_CS"/>
</dbReference>
<dbReference type="AlphaFoldDB" id="A0A5B8RAW2"/>
<dbReference type="Pfam" id="PF02875">
    <property type="entry name" value="Mur_ligase_C"/>
    <property type="match status" value="1"/>
</dbReference>
<evidence type="ECO:0000256" key="5">
    <source>
        <dbReference type="ARBA" id="ARBA00022840"/>
    </source>
</evidence>
<dbReference type="Gene3D" id="3.40.1190.10">
    <property type="entry name" value="Mur-like, catalytic domain"/>
    <property type="match status" value="1"/>
</dbReference>
<protein>
    <submittedName>
        <fullName evidence="9">Dihydrofolate synthase/folylpolyglutamate synthase</fullName>
        <ecNumber evidence="9">6.3.2.12</ecNumber>
    </submittedName>
</protein>
<dbReference type="Pfam" id="PF08245">
    <property type="entry name" value="Mur_ligase_M"/>
    <property type="match status" value="1"/>
</dbReference>
<evidence type="ECO:0000256" key="6">
    <source>
        <dbReference type="ARBA" id="ARBA00022842"/>
    </source>
</evidence>
<dbReference type="GO" id="GO:0005524">
    <property type="term" value="F:ATP binding"/>
    <property type="evidence" value="ECO:0007669"/>
    <property type="project" value="UniProtKB-KW"/>
</dbReference>
<name>A0A5B8RAW2_9ZZZZ</name>
<organism evidence="9">
    <name type="scientific">uncultured organism</name>
    <dbReference type="NCBI Taxonomy" id="155900"/>
    <lineage>
        <taxon>unclassified sequences</taxon>
        <taxon>environmental samples</taxon>
    </lineage>
</organism>
<proteinExistence type="inferred from homology"/>
<keyword evidence="3" id="KW-0479">Metal-binding</keyword>
<evidence type="ECO:0000259" key="7">
    <source>
        <dbReference type="Pfam" id="PF02875"/>
    </source>
</evidence>
<dbReference type="InterPro" id="IPR036615">
    <property type="entry name" value="Mur_ligase_C_dom_sf"/>
</dbReference>
<keyword evidence="6" id="KW-0460">Magnesium</keyword>
<evidence type="ECO:0000256" key="1">
    <source>
        <dbReference type="ARBA" id="ARBA00008276"/>
    </source>
</evidence>
<dbReference type="InterPro" id="IPR013221">
    <property type="entry name" value="Mur_ligase_cen"/>
</dbReference>
<dbReference type="PIRSF" id="PIRSF001563">
    <property type="entry name" value="Folylpolyglu_synth"/>
    <property type="match status" value="1"/>
</dbReference>
<dbReference type="SUPFAM" id="SSF53244">
    <property type="entry name" value="MurD-like peptide ligases, peptide-binding domain"/>
    <property type="match status" value="1"/>
</dbReference>
<evidence type="ECO:0000256" key="2">
    <source>
        <dbReference type="ARBA" id="ARBA00022598"/>
    </source>
</evidence>
<dbReference type="PROSITE" id="PS01012">
    <property type="entry name" value="FOLYLPOLYGLU_SYNT_2"/>
    <property type="match status" value="1"/>
</dbReference>
<reference evidence="9" key="1">
    <citation type="submission" date="2019-06" db="EMBL/GenBank/DDBJ databases">
        <authorList>
            <person name="Murdoch R.W."/>
            <person name="Fathepure B."/>
        </authorList>
    </citation>
    <scope>NUCLEOTIDE SEQUENCE</scope>
</reference>
<dbReference type="PANTHER" id="PTHR11136">
    <property type="entry name" value="FOLYLPOLYGLUTAMATE SYNTHASE-RELATED"/>
    <property type="match status" value="1"/>
</dbReference>
<dbReference type="EMBL" id="MN079085">
    <property type="protein sequence ID" value="QEA04542.1"/>
    <property type="molecule type" value="Genomic_DNA"/>
</dbReference>
<dbReference type="GO" id="GO:0008841">
    <property type="term" value="F:dihydrofolate synthase activity"/>
    <property type="evidence" value="ECO:0007669"/>
    <property type="project" value="UniProtKB-EC"/>
</dbReference>
<evidence type="ECO:0000256" key="4">
    <source>
        <dbReference type="ARBA" id="ARBA00022741"/>
    </source>
</evidence>
<evidence type="ECO:0000256" key="3">
    <source>
        <dbReference type="ARBA" id="ARBA00022723"/>
    </source>
</evidence>
<dbReference type="GO" id="GO:0004326">
    <property type="term" value="F:tetrahydrofolylpolyglutamate synthase activity"/>
    <property type="evidence" value="ECO:0007669"/>
    <property type="project" value="InterPro"/>
</dbReference>
<evidence type="ECO:0000259" key="8">
    <source>
        <dbReference type="Pfam" id="PF08245"/>
    </source>
</evidence>
<keyword evidence="5" id="KW-0067">ATP-binding</keyword>
<dbReference type="SUPFAM" id="SSF53623">
    <property type="entry name" value="MurD-like peptide ligases, catalytic domain"/>
    <property type="match status" value="1"/>
</dbReference>